<name>A0A3A3GJK5_PANTH</name>
<evidence type="ECO:0000313" key="2">
    <source>
        <dbReference type="Proteomes" id="UP000266177"/>
    </source>
</evidence>
<dbReference type="EMBL" id="QYZD01000015">
    <property type="protein sequence ID" value="RJG22622.1"/>
    <property type="molecule type" value="Genomic_DNA"/>
</dbReference>
<reference evidence="1 2" key="1">
    <citation type="submission" date="2018-09" db="EMBL/GenBank/DDBJ databases">
        <title>Paenibacillus SK2017-BO5.</title>
        <authorList>
            <person name="Piskunova J.V."/>
            <person name="Dubiley S.A."/>
            <person name="Severinov K.V."/>
        </authorList>
    </citation>
    <scope>NUCLEOTIDE SEQUENCE [LARGE SCALE GENOMIC DNA]</scope>
    <source>
        <strain evidence="1 2">BO5</strain>
    </source>
</reference>
<protein>
    <submittedName>
        <fullName evidence="1">Uncharacterized protein</fullName>
    </submittedName>
</protein>
<dbReference type="InterPro" id="IPR008928">
    <property type="entry name" value="6-hairpin_glycosidase_sf"/>
</dbReference>
<evidence type="ECO:0000313" key="1">
    <source>
        <dbReference type="EMBL" id="RJG22622.1"/>
    </source>
</evidence>
<organism evidence="1 2">
    <name type="scientific">Paenibacillus thiaminolyticus</name>
    <name type="common">Bacillus thiaminolyticus</name>
    <dbReference type="NCBI Taxonomy" id="49283"/>
    <lineage>
        <taxon>Bacteria</taxon>
        <taxon>Bacillati</taxon>
        <taxon>Bacillota</taxon>
        <taxon>Bacilli</taxon>
        <taxon>Bacillales</taxon>
        <taxon>Paenibacillaceae</taxon>
        <taxon>Paenibacillus</taxon>
    </lineage>
</organism>
<gene>
    <name evidence="1" type="ORF">DQX05_16905</name>
</gene>
<dbReference type="OrthoDB" id="2765619at2"/>
<dbReference type="AlphaFoldDB" id="A0A3A3GJK5"/>
<sequence length="658" mass="75302">MNGLYPALAVITRSNDNDLLQAIRLIEPNVAVLHPDEVREGVLDAYEAIALLGGTEETPLLFPAHQRVLLERQIAAGKRIFAEYVASIGHVYCEPPQSTRYHRLIYCSKETDLAGLPLGALLDDQCGLRLRPFAGACLHDVPILQYARVHAHDRVELDDSFFGEVSDRALWFEQDSLLVCGFRLCPWRRARYSPLQRIRHVVAFVIGWLLDRPVEVAALSPLKPVVSTGLDGRRAASYREAAERAIRWFEQSGVLYDEGRTGVHEGWGTEIYGDGSQRLSRQQRADCIGETAMAYFMHYKVTNDERSLAIANRLHDYVFQYFLCKEDVPWSGMMRFNGEAWSICYQDDVSRAILPQMWQCFVEGSERHLDDCLLALNFLLKTTGSDGMRVSRTNNMIFDRHPEELHRMRSEPAHFPSAHYNAYYYAALLLAYQLTGIRLFLDAGRKGLEALMRVYPDTVREQSQTQELCRLVLPLSWLYWSTQDERHREWLYRVTEDLQRFKHTSGAYLEWDEGYKAPMWEENGMRDNSLVTENGHPVVDLLYSNNWLPMAWMQAYFVTGDSKFLDLWKESSDFMVQAQLSSANPDIDGAWARAYDVELGEVFGSPSDMGWGPWAIESGWTVAEIASGLMVGELKDELVAHFQEHAAKRRKGTGYPNR</sequence>
<comment type="caution">
    <text evidence="1">The sequence shown here is derived from an EMBL/GenBank/DDBJ whole genome shotgun (WGS) entry which is preliminary data.</text>
</comment>
<dbReference type="SUPFAM" id="SSF48208">
    <property type="entry name" value="Six-hairpin glycosidases"/>
    <property type="match status" value="2"/>
</dbReference>
<dbReference type="GO" id="GO:0005975">
    <property type="term" value="P:carbohydrate metabolic process"/>
    <property type="evidence" value="ECO:0007669"/>
    <property type="project" value="InterPro"/>
</dbReference>
<dbReference type="Proteomes" id="UP000266177">
    <property type="component" value="Unassembled WGS sequence"/>
</dbReference>
<proteinExistence type="predicted"/>
<accession>A0A3A3GJK5</accession>
<dbReference type="RefSeq" id="WP_119794716.1">
    <property type="nucleotide sequence ID" value="NZ_QYZD01000015.1"/>
</dbReference>